<organism evidence="1 2">
    <name type="scientific">Auxenochlorella protothecoides</name>
    <name type="common">Green microalga</name>
    <name type="synonym">Chlorella protothecoides</name>
    <dbReference type="NCBI Taxonomy" id="3075"/>
    <lineage>
        <taxon>Eukaryota</taxon>
        <taxon>Viridiplantae</taxon>
        <taxon>Chlorophyta</taxon>
        <taxon>core chlorophytes</taxon>
        <taxon>Trebouxiophyceae</taxon>
        <taxon>Chlorellales</taxon>
        <taxon>Chlorellaceae</taxon>
        <taxon>Auxenochlorella</taxon>
    </lineage>
</organism>
<proteinExistence type="predicted"/>
<evidence type="ECO:0000313" key="1">
    <source>
        <dbReference type="EMBL" id="KFM24302.1"/>
    </source>
</evidence>
<name>A0A087SEZ8_AUXPR</name>
<reference evidence="1 2" key="1">
    <citation type="journal article" date="2014" name="BMC Genomics">
        <title>Oil accumulation mechanisms of the oleaginous microalga Chlorella protothecoides revealed through its genome, transcriptomes, and proteomes.</title>
        <authorList>
            <person name="Gao C."/>
            <person name="Wang Y."/>
            <person name="Shen Y."/>
            <person name="Yan D."/>
            <person name="He X."/>
            <person name="Dai J."/>
            <person name="Wu Q."/>
        </authorList>
    </citation>
    <scope>NUCLEOTIDE SEQUENCE [LARGE SCALE GENOMIC DNA]</scope>
    <source>
        <strain evidence="1 2">0710</strain>
    </source>
</reference>
<accession>A0A087SEZ8</accession>
<evidence type="ECO:0000313" key="2">
    <source>
        <dbReference type="Proteomes" id="UP000028924"/>
    </source>
</evidence>
<dbReference type="RefSeq" id="XP_011397189.1">
    <property type="nucleotide sequence ID" value="XM_011398887.1"/>
</dbReference>
<keyword evidence="2" id="KW-1185">Reference proteome</keyword>
<dbReference type="AlphaFoldDB" id="A0A087SEZ8"/>
<dbReference type="GeneID" id="23616535"/>
<dbReference type="EMBL" id="KL662106">
    <property type="protein sequence ID" value="KFM24302.1"/>
    <property type="molecule type" value="Genomic_DNA"/>
</dbReference>
<dbReference type="Proteomes" id="UP000028924">
    <property type="component" value="Unassembled WGS sequence"/>
</dbReference>
<dbReference type="KEGG" id="apro:F751_5144"/>
<gene>
    <name evidence="1" type="ORF">F751_5144</name>
</gene>
<protein>
    <submittedName>
        <fullName evidence="1">Uncharacterized protein</fullName>
    </submittedName>
</protein>
<sequence length="236" mass="25437">MRCRVPALALSWMALQPSPLHTSPVSRDLSTHLAPWSTIWPAPSALWPTSLFPMSASLGRPTAVPCALIRRQRPGALARSSSIAGVSAAWMALNLSWYSDSPQPSRTCVGSVGAGGVRWGSGLSGCKARLQWELVLSSEHDREPSGTVRLPCRTQEHHASSTHNTRNPNAPAATYADQYGLGRPGNGGVGLQLVRLQQGDVLLQMVGVALAMLFYTQGVRRGVCHDVWMFALYKEA</sequence>